<dbReference type="Gene3D" id="3.30.70.930">
    <property type="match status" value="1"/>
</dbReference>
<dbReference type="SUPFAM" id="SSF89957">
    <property type="entry name" value="MTH1187/YkoF-like"/>
    <property type="match status" value="1"/>
</dbReference>
<proteinExistence type="inferred from homology"/>
<sequence>MAVVDVTVVPVGTQSAGLSEYVAGCVKVLQEAKGISYQLMSMSTIIEGELGLVLELVREMHEQPFLKGAVRVVTTVRIDDRRDKKLTMSGKVAAVEARLHV</sequence>
<protein>
    <recommendedName>
        <fullName evidence="2">Thiamine-binding protein domain-containing protein</fullName>
    </recommendedName>
</protein>
<dbReference type="NCBIfam" id="TIGR00106">
    <property type="entry name" value="MTH1187 family thiamine-binding protein"/>
    <property type="match status" value="1"/>
</dbReference>
<evidence type="ECO:0000259" key="2">
    <source>
        <dbReference type="Pfam" id="PF01910"/>
    </source>
</evidence>
<dbReference type="EMBL" id="QFGA01000001">
    <property type="protein sequence ID" value="TEB07242.1"/>
    <property type="molecule type" value="Genomic_DNA"/>
</dbReference>
<organism evidence="3 4">
    <name type="scientific">Pelotomaculum schinkii</name>
    <dbReference type="NCBI Taxonomy" id="78350"/>
    <lineage>
        <taxon>Bacteria</taxon>
        <taxon>Bacillati</taxon>
        <taxon>Bacillota</taxon>
        <taxon>Clostridia</taxon>
        <taxon>Eubacteriales</taxon>
        <taxon>Desulfotomaculaceae</taxon>
        <taxon>Pelotomaculum</taxon>
    </lineage>
</organism>
<dbReference type="RefSeq" id="WP_190239192.1">
    <property type="nucleotide sequence ID" value="NZ_QFGA01000001.1"/>
</dbReference>
<dbReference type="AlphaFoldDB" id="A0A4Y7REV5"/>
<gene>
    <name evidence="3" type="ORF">Psch_00789</name>
</gene>
<evidence type="ECO:0000256" key="1">
    <source>
        <dbReference type="ARBA" id="ARBA00010272"/>
    </source>
</evidence>
<keyword evidence="4" id="KW-1185">Reference proteome</keyword>
<evidence type="ECO:0000313" key="4">
    <source>
        <dbReference type="Proteomes" id="UP000298324"/>
    </source>
</evidence>
<dbReference type="Pfam" id="PF01910">
    <property type="entry name" value="Thiamine_BP"/>
    <property type="match status" value="1"/>
</dbReference>
<dbReference type="PANTHER" id="PTHR33777">
    <property type="entry name" value="UPF0045 PROTEIN ECM15"/>
    <property type="match status" value="1"/>
</dbReference>
<accession>A0A4Y7REV5</accession>
<dbReference type="Proteomes" id="UP000298324">
    <property type="component" value="Unassembled WGS sequence"/>
</dbReference>
<reference evidence="3 4" key="1">
    <citation type="journal article" date="2018" name="Environ. Microbiol.">
        <title>Novel energy conservation strategies and behaviour of Pelotomaculum schinkii driving syntrophic propionate catabolism.</title>
        <authorList>
            <person name="Hidalgo-Ahumada C.A.P."/>
            <person name="Nobu M.K."/>
            <person name="Narihiro T."/>
            <person name="Tamaki H."/>
            <person name="Liu W.T."/>
            <person name="Kamagata Y."/>
            <person name="Stams A.J.M."/>
            <person name="Imachi H."/>
            <person name="Sousa D.Z."/>
        </authorList>
    </citation>
    <scope>NUCLEOTIDE SEQUENCE [LARGE SCALE GENOMIC DNA]</scope>
    <source>
        <strain evidence="3 4">HH</strain>
    </source>
</reference>
<comment type="similarity">
    <text evidence="1">Belongs to the UPF0045 family.</text>
</comment>
<dbReference type="GO" id="GO:0005829">
    <property type="term" value="C:cytosol"/>
    <property type="evidence" value="ECO:0007669"/>
    <property type="project" value="TreeGrafter"/>
</dbReference>
<dbReference type="InterPro" id="IPR051614">
    <property type="entry name" value="UPF0045_domain"/>
</dbReference>
<dbReference type="InterPro" id="IPR029756">
    <property type="entry name" value="MTH1187/YkoF-like"/>
</dbReference>
<dbReference type="PANTHER" id="PTHR33777:SF1">
    <property type="entry name" value="UPF0045 PROTEIN ECM15"/>
    <property type="match status" value="1"/>
</dbReference>
<comment type="caution">
    <text evidence="3">The sequence shown here is derived from an EMBL/GenBank/DDBJ whole genome shotgun (WGS) entry which is preliminary data.</text>
</comment>
<feature type="domain" description="Thiamine-binding protein" evidence="2">
    <location>
        <begin position="4"/>
        <end position="96"/>
    </location>
</feature>
<name>A0A4Y7REV5_9FIRM</name>
<evidence type="ECO:0000313" key="3">
    <source>
        <dbReference type="EMBL" id="TEB07242.1"/>
    </source>
</evidence>
<dbReference type="InterPro" id="IPR002767">
    <property type="entry name" value="Thiamine_BP"/>
</dbReference>